<keyword evidence="10 13" id="KW-0067">ATP-binding</keyword>
<organism evidence="16 17">
    <name type="scientific">Microvenator marinus</name>
    <dbReference type="NCBI Taxonomy" id="2600177"/>
    <lineage>
        <taxon>Bacteria</taxon>
        <taxon>Deltaproteobacteria</taxon>
        <taxon>Bradymonadales</taxon>
        <taxon>Microvenatoraceae</taxon>
        <taxon>Microvenator</taxon>
    </lineage>
</organism>
<evidence type="ECO:0000256" key="1">
    <source>
        <dbReference type="ARBA" id="ARBA00004496"/>
    </source>
</evidence>
<feature type="domain" description="YrdC-like" evidence="15">
    <location>
        <begin position="23"/>
        <end position="207"/>
    </location>
</feature>
<keyword evidence="7 13" id="KW-0819">tRNA processing</keyword>
<feature type="binding site" evidence="14">
    <location>
        <position position="77"/>
    </location>
    <ligand>
        <name>L-threonine</name>
        <dbReference type="ChEBI" id="CHEBI:57926"/>
    </ligand>
</feature>
<evidence type="ECO:0000256" key="3">
    <source>
        <dbReference type="ARBA" id="ARBA00012584"/>
    </source>
</evidence>
<dbReference type="GO" id="GO:0008033">
    <property type="term" value="P:tRNA processing"/>
    <property type="evidence" value="ECO:0007669"/>
    <property type="project" value="UniProtKB-KW"/>
</dbReference>
<dbReference type="GO" id="GO:0061710">
    <property type="term" value="F:L-threonylcarbamoyladenylate synthase"/>
    <property type="evidence" value="ECO:0007669"/>
    <property type="project" value="UniProtKB-EC"/>
</dbReference>
<dbReference type="PIRSF" id="PIRSF004930">
    <property type="entry name" value="Tln_factor_SUA5"/>
    <property type="match status" value="1"/>
</dbReference>
<dbReference type="GO" id="GO:0005524">
    <property type="term" value="F:ATP binding"/>
    <property type="evidence" value="ECO:0007669"/>
    <property type="project" value="UniProtKB-UniRule"/>
</dbReference>
<dbReference type="GO" id="GO:0003725">
    <property type="term" value="F:double-stranded RNA binding"/>
    <property type="evidence" value="ECO:0007669"/>
    <property type="project" value="UniProtKB-UniRule"/>
</dbReference>
<dbReference type="Pfam" id="PF03481">
    <property type="entry name" value="Sua5_C"/>
    <property type="match status" value="1"/>
</dbReference>
<evidence type="ECO:0000256" key="6">
    <source>
        <dbReference type="ARBA" id="ARBA00022679"/>
    </source>
</evidence>
<gene>
    <name evidence="16" type="ORF">FRD01_06735</name>
</gene>
<comment type="similarity">
    <text evidence="2 13">Belongs to the SUA5 family.</text>
</comment>
<dbReference type="Pfam" id="PF01300">
    <property type="entry name" value="Sua5_yciO_yrdC"/>
    <property type="match status" value="1"/>
</dbReference>
<comment type="subcellular location">
    <subcellularLocation>
        <location evidence="1 13">Cytoplasm</location>
    </subcellularLocation>
</comment>
<dbReference type="PANTHER" id="PTHR17490:SF16">
    <property type="entry name" value="THREONYLCARBAMOYL-AMP SYNTHASE"/>
    <property type="match status" value="1"/>
</dbReference>
<name>A0A5B8XM57_9DELT</name>
<dbReference type="SUPFAM" id="SSF55821">
    <property type="entry name" value="YrdC/RibB"/>
    <property type="match status" value="1"/>
</dbReference>
<dbReference type="PANTHER" id="PTHR17490">
    <property type="entry name" value="SUA5"/>
    <property type="match status" value="1"/>
</dbReference>
<feature type="binding site" evidence="14">
    <location>
        <position position="161"/>
    </location>
    <ligand>
        <name>ATP</name>
        <dbReference type="ChEBI" id="CHEBI:30616"/>
    </ligand>
</feature>
<dbReference type="InterPro" id="IPR010923">
    <property type="entry name" value="T(6)A37_SUA5"/>
</dbReference>
<keyword evidence="6 13" id="KW-0808">Transferase</keyword>
<proteinExistence type="inferred from homology"/>
<dbReference type="Gene3D" id="3.90.870.10">
    <property type="entry name" value="DHBP synthase"/>
    <property type="match status" value="1"/>
</dbReference>
<comment type="function">
    <text evidence="13">Required for the formation of a threonylcarbamoyl group on adenosine at position 37 (t(6)A37) in tRNAs that read codons beginning with adenine.</text>
</comment>
<dbReference type="InterPro" id="IPR038385">
    <property type="entry name" value="Sua5/YwlC_C"/>
</dbReference>
<evidence type="ECO:0000256" key="10">
    <source>
        <dbReference type="ARBA" id="ARBA00022840"/>
    </source>
</evidence>
<feature type="binding site" evidence="14">
    <location>
        <position position="131"/>
    </location>
    <ligand>
        <name>L-threonine</name>
        <dbReference type="ChEBI" id="CHEBI:57926"/>
    </ligand>
</feature>
<dbReference type="InterPro" id="IPR005145">
    <property type="entry name" value="Sua5_C"/>
</dbReference>
<protein>
    <recommendedName>
        <fullName evidence="4 13">Threonylcarbamoyl-AMP synthase</fullName>
        <shortName evidence="13">TC-AMP synthase</shortName>
        <ecNumber evidence="3 13">2.7.7.87</ecNumber>
    </recommendedName>
    <alternativeName>
        <fullName evidence="11 13">L-threonylcarbamoyladenylate synthase</fullName>
    </alternativeName>
</protein>
<feature type="binding site" evidence="14">
    <location>
        <position position="151"/>
    </location>
    <ligand>
        <name>L-threonine</name>
        <dbReference type="ChEBI" id="CHEBI:57926"/>
    </ligand>
</feature>
<dbReference type="GO" id="GO:0006450">
    <property type="term" value="P:regulation of translational fidelity"/>
    <property type="evidence" value="ECO:0007669"/>
    <property type="project" value="TreeGrafter"/>
</dbReference>
<evidence type="ECO:0000256" key="9">
    <source>
        <dbReference type="ARBA" id="ARBA00022741"/>
    </source>
</evidence>
<dbReference type="Gene3D" id="3.40.50.11030">
    <property type="entry name" value="Threonylcarbamoyl-AMP synthase, C-terminal domain"/>
    <property type="match status" value="1"/>
</dbReference>
<dbReference type="EC" id="2.7.7.87" evidence="3 13"/>
<keyword evidence="9 13" id="KW-0547">Nucleotide-binding</keyword>
<evidence type="ECO:0000256" key="7">
    <source>
        <dbReference type="ARBA" id="ARBA00022694"/>
    </source>
</evidence>
<dbReference type="GO" id="GO:0005737">
    <property type="term" value="C:cytoplasm"/>
    <property type="evidence" value="ECO:0007669"/>
    <property type="project" value="UniProtKB-SubCell"/>
</dbReference>
<accession>A0A5B8XM57</accession>
<dbReference type="EMBL" id="CP042467">
    <property type="protein sequence ID" value="QED26942.1"/>
    <property type="molecule type" value="Genomic_DNA"/>
</dbReference>
<dbReference type="KEGG" id="bbae:FRD01_06735"/>
<dbReference type="Proteomes" id="UP000321595">
    <property type="component" value="Chromosome"/>
</dbReference>
<dbReference type="PROSITE" id="PS51163">
    <property type="entry name" value="YRDC"/>
    <property type="match status" value="1"/>
</dbReference>
<feature type="binding site" evidence="14">
    <location>
        <position position="190"/>
    </location>
    <ligand>
        <name>L-threonine</name>
        <dbReference type="ChEBI" id="CHEBI:57926"/>
    </ligand>
</feature>
<feature type="binding site" evidence="14">
    <location>
        <position position="243"/>
    </location>
    <ligand>
        <name>ATP</name>
        <dbReference type="ChEBI" id="CHEBI:30616"/>
    </ligand>
</feature>
<feature type="binding site" evidence="14">
    <location>
        <position position="72"/>
    </location>
    <ligand>
        <name>ATP</name>
        <dbReference type="ChEBI" id="CHEBI:30616"/>
    </ligand>
</feature>
<evidence type="ECO:0000256" key="11">
    <source>
        <dbReference type="ARBA" id="ARBA00029774"/>
    </source>
</evidence>
<sequence length="335" mass="35497">MHPAATSDKSMKTPVLIDAIKEPDTLAVAADALRAGEVVAFPTETVYGLGAHALDSEAVREIFRIKGRPATNPLIVHVKDKASAMALVSEWPAEADALADAFWPGPLTIVLPKSTIVPDEVTAGLDSVGIRVPRHPVARRLLELADIPIAAPSANPYTGVSPTLAEHVINGLPDLKYVVDGGATDVGLESTVFSLVGEPRILRPGMVTLSQIQKILPNAKGWDDDDHTDDVAARSPGLARKHYSPSARVIVADLEIRPMVSGTRVGVIRCSPNSPPILDALVKALPSDADGYAQGLYSALHELDAAGCTTILIEPPPHDEAWGAVWNRIKRAAHS</sequence>
<keyword evidence="8 13" id="KW-0548">Nucleotidyltransferase</keyword>
<dbReference type="OrthoDB" id="9814580at2"/>
<evidence type="ECO:0000256" key="13">
    <source>
        <dbReference type="PIRNR" id="PIRNR004930"/>
    </source>
</evidence>
<evidence type="ECO:0000313" key="17">
    <source>
        <dbReference type="Proteomes" id="UP000321595"/>
    </source>
</evidence>
<evidence type="ECO:0000256" key="4">
    <source>
        <dbReference type="ARBA" id="ARBA00015492"/>
    </source>
</evidence>
<dbReference type="AlphaFoldDB" id="A0A5B8XM57"/>
<dbReference type="FunFam" id="3.90.870.10:FF:000009">
    <property type="entry name" value="Threonylcarbamoyl-AMP synthase, putative"/>
    <property type="match status" value="1"/>
</dbReference>
<dbReference type="InterPro" id="IPR006070">
    <property type="entry name" value="Sua5-like_dom"/>
</dbReference>
<comment type="catalytic activity">
    <reaction evidence="12 13">
        <text>L-threonine + hydrogencarbonate + ATP = L-threonylcarbamoyladenylate + diphosphate + H2O</text>
        <dbReference type="Rhea" id="RHEA:36407"/>
        <dbReference type="ChEBI" id="CHEBI:15377"/>
        <dbReference type="ChEBI" id="CHEBI:17544"/>
        <dbReference type="ChEBI" id="CHEBI:30616"/>
        <dbReference type="ChEBI" id="CHEBI:33019"/>
        <dbReference type="ChEBI" id="CHEBI:57926"/>
        <dbReference type="ChEBI" id="CHEBI:73682"/>
        <dbReference type="EC" id="2.7.7.87"/>
    </reaction>
</comment>
<evidence type="ECO:0000256" key="8">
    <source>
        <dbReference type="ARBA" id="ARBA00022695"/>
    </source>
</evidence>
<feature type="binding site" evidence="14">
    <location>
        <position position="153"/>
    </location>
    <ligand>
        <name>ATP</name>
        <dbReference type="ChEBI" id="CHEBI:30616"/>
    </ligand>
</feature>
<dbReference type="InterPro" id="IPR050156">
    <property type="entry name" value="TC-AMP_synthase_SUA5"/>
</dbReference>
<evidence type="ECO:0000256" key="12">
    <source>
        <dbReference type="ARBA" id="ARBA00048366"/>
    </source>
</evidence>
<evidence type="ECO:0000256" key="5">
    <source>
        <dbReference type="ARBA" id="ARBA00022490"/>
    </source>
</evidence>
<dbReference type="NCBIfam" id="TIGR00057">
    <property type="entry name" value="L-threonylcarbamoyladenylate synthase"/>
    <property type="match status" value="1"/>
</dbReference>
<evidence type="ECO:0000256" key="2">
    <source>
        <dbReference type="ARBA" id="ARBA00007663"/>
    </source>
</evidence>
<evidence type="ECO:0000256" key="14">
    <source>
        <dbReference type="PIRSR" id="PIRSR004930-1"/>
    </source>
</evidence>
<feature type="binding site" evidence="14">
    <location>
        <position position="68"/>
    </location>
    <ligand>
        <name>L-threonine</name>
        <dbReference type="ChEBI" id="CHEBI:57926"/>
    </ligand>
</feature>
<reference evidence="16 17" key="1">
    <citation type="submission" date="2019-08" db="EMBL/GenBank/DDBJ databases">
        <authorList>
            <person name="Liang Q."/>
        </authorList>
    </citation>
    <scope>NUCLEOTIDE SEQUENCE [LARGE SCALE GENOMIC DNA]</scope>
    <source>
        <strain evidence="16 17">V1718</strain>
    </source>
</reference>
<feature type="binding site" evidence="14">
    <location>
        <position position="203"/>
    </location>
    <ligand>
        <name>ATP</name>
        <dbReference type="ChEBI" id="CHEBI:30616"/>
    </ligand>
</feature>
<dbReference type="GO" id="GO:0000049">
    <property type="term" value="F:tRNA binding"/>
    <property type="evidence" value="ECO:0007669"/>
    <property type="project" value="TreeGrafter"/>
</dbReference>
<feature type="binding site" evidence="14">
    <location>
        <position position="45"/>
    </location>
    <ligand>
        <name>L-threonine</name>
        <dbReference type="ChEBI" id="CHEBI:57926"/>
    </ligand>
</feature>
<keyword evidence="17" id="KW-1185">Reference proteome</keyword>
<dbReference type="InterPro" id="IPR017945">
    <property type="entry name" value="DHBP_synth_RibB-like_a/b_dom"/>
</dbReference>
<evidence type="ECO:0000259" key="15">
    <source>
        <dbReference type="PROSITE" id="PS51163"/>
    </source>
</evidence>
<evidence type="ECO:0000313" key="16">
    <source>
        <dbReference type="EMBL" id="QED26942.1"/>
    </source>
</evidence>
<keyword evidence="5 13" id="KW-0963">Cytoplasm</keyword>